<dbReference type="CDD" id="cd17321">
    <property type="entry name" value="MFS_MMR_MDR_like"/>
    <property type="match status" value="1"/>
</dbReference>
<dbReference type="InterPro" id="IPR036259">
    <property type="entry name" value="MFS_trans_sf"/>
</dbReference>
<feature type="transmembrane region" description="Helical" evidence="7">
    <location>
        <begin position="77"/>
        <end position="96"/>
    </location>
</feature>
<feature type="transmembrane region" description="Helical" evidence="7">
    <location>
        <begin position="135"/>
        <end position="153"/>
    </location>
</feature>
<dbReference type="Gene3D" id="1.20.1720.10">
    <property type="entry name" value="Multidrug resistance protein D"/>
    <property type="match status" value="1"/>
</dbReference>
<evidence type="ECO:0000256" key="2">
    <source>
        <dbReference type="ARBA" id="ARBA00022448"/>
    </source>
</evidence>
<protein>
    <submittedName>
        <fullName evidence="9">DHA2 family efflux MFS transporter permease subunit</fullName>
    </submittedName>
</protein>
<feature type="transmembrane region" description="Helical" evidence="7">
    <location>
        <begin position="46"/>
        <end position="65"/>
    </location>
</feature>
<feature type="domain" description="Major facilitator superfamily (MFS) profile" evidence="8">
    <location>
        <begin position="11"/>
        <end position="522"/>
    </location>
</feature>
<evidence type="ECO:0000259" key="8">
    <source>
        <dbReference type="PROSITE" id="PS50850"/>
    </source>
</evidence>
<dbReference type="PROSITE" id="PS50850">
    <property type="entry name" value="MFS"/>
    <property type="match status" value="1"/>
</dbReference>
<evidence type="ECO:0000256" key="6">
    <source>
        <dbReference type="ARBA" id="ARBA00023136"/>
    </source>
</evidence>
<evidence type="ECO:0000256" key="5">
    <source>
        <dbReference type="ARBA" id="ARBA00022989"/>
    </source>
</evidence>
<comment type="caution">
    <text evidence="9">The sequence shown here is derived from an EMBL/GenBank/DDBJ whole genome shotgun (WGS) entry which is preliminary data.</text>
</comment>
<keyword evidence="10" id="KW-1185">Reference proteome</keyword>
<name>A0ABU5RI08_9PSEU</name>
<feature type="transmembrane region" description="Helical" evidence="7">
    <location>
        <begin position="269"/>
        <end position="292"/>
    </location>
</feature>
<keyword evidence="2" id="KW-0813">Transport</keyword>
<feature type="transmembrane region" description="Helical" evidence="7">
    <location>
        <begin position="304"/>
        <end position="323"/>
    </location>
</feature>
<dbReference type="PANTHER" id="PTHR42718">
    <property type="entry name" value="MAJOR FACILITATOR SUPERFAMILY MULTIDRUG TRANSPORTER MFSC"/>
    <property type="match status" value="1"/>
</dbReference>
<dbReference type="PANTHER" id="PTHR42718:SF42">
    <property type="entry name" value="EXPORT PROTEIN"/>
    <property type="match status" value="1"/>
</dbReference>
<dbReference type="Gene3D" id="1.20.1250.20">
    <property type="entry name" value="MFS general substrate transporter like domains"/>
    <property type="match status" value="1"/>
</dbReference>
<feature type="transmembrane region" description="Helical" evidence="7">
    <location>
        <begin position="227"/>
        <end position="249"/>
    </location>
</feature>
<evidence type="ECO:0000256" key="1">
    <source>
        <dbReference type="ARBA" id="ARBA00004651"/>
    </source>
</evidence>
<accession>A0ABU5RI08</accession>
<evidence type="ECO:0000313" key="9">
    <source>
        <dbReference type="EMBL" id="MEA5365902.1"/>
    </source>
</evidence>
<dbReference type="NCBIfam" id="TIGR00711">
    <property type="entry name" value="efflux_EmrB"/>
    <property type="match status" value="1"/>
</dbReference>
<dbReference type="EMBL" id="JAYFSI010000013">
    <property type="protein sequence ID" value="MEA5365902.1"/>
    <property type="molecule type" value="Genomic_DNA"/>
</dbReference>
<feature type="transmembrane region" description="Helical" evidence="7">
    <location>
        <begin position="335"/>
        <end position="354"/>
    </location>
</feature>
<evidence type="ECO:0000256" key="4">
    <source>
        <dbReference type="ARBA" id="ARBA00022692"/>
    </source>
</evidence>
<evidence type="ECO:0000256" key="7">
    <source>
        <dbReference type="SAM" id="Phobius"/>
    </source>
</evidence>
<dbReference type="Proteomes" id="UP001304298">
    <property type="component" value="Unassembled WGS sequence"/>
</dbReference>
<dbReference type="SUPFAM" id="SSF103473">
    <property type="entry name" value="MFS general substrate transporter"/>
    <property type="match status" value="1"/>
</dbReference>
<dbReference type="InterPro" id="IPR004638">
    <property type="entry name" value="EmrB-like"/>
</dbReference>
<feature type="transmembrane region" description="Helical" evidence="7">
    <location>
        <begin position="360"/>
        <end position="378"/>
    </location>
</feature>
<keyword evidence="4 7" id="KW-0812">Transmembrane</keyword>
<keyword evidence="6 7" id="KW-0472">Membrane</keyword>
<reference evidence="9 10" key="1">
    <citation type="submission" date="2023-12" db="EMBL/GenBank/DDBJ databases">
        <title>Amycolatopsis sp. V23-08.</title>
        <authorList>
            <person name="Somphong A."/>
        </authorList>
    </citation>
    <scope>NUCLEOTIDE SEQUENCE [LARGE SCALE GENOMIC DNA]</scope>
    <source>
        <strain evidence="9 10">V23-08</strain>
    </source>
</reference>
<dbReference type="InterPro" id="IPR011701">
    <property type="entry name" value="MFS"/>
</dbReference>
<proteinExistence type="predicted"/>
<sequence length="538" mass="56028">MNARQANPWAALSALCLGFFMILLDTTIVSIAIPTMLRELNAGLNSVVWVISVYLLTYAVPMLFTSRLGDRFGPKRVFLAGLVVFTGASLWCGLSGNVEMLIAARAVQGLGAALMTPQTLAFITHLFPPAKRGPAMGMWGGVAGLATIAGPLLGGVLVDHLGWEWIFFVNVPIGVIAIVLTLLLVPDWQPKHSHAFDVIGIVLSSLALLAIVFGVQNGQQYDWGTVWGGITVFEIIGAGVLLLVAFVVWQRFNKREPLLPLQVFSNRNFSAGTLTATTVGFAMTGMFLPLVIYIQSVLELTPTMAGLLTAPMSLLSGIVAPFIGRASDKVNGKYLVMFGLAALAAGLGVIALQASPDSSPWSFIPALLLCGLGIGCVFSPMSNMTMGSVEPRLAGTASGIFNTSRQVGGVLGSAAIGVLLQARVTASITDEATKAAAQLPEQYRAPFAEGIAKAAASTGEFGSAGGPSPMPGLPADVAAQAGRLATEAVHSGLTDAARVTMLLPMVVLLLGVISAAMLRKVKPRWESPAPAAPEAAAA</sequence>
<keyword evidence="5 7" id="KW-1133">Transmembrane helix</keyword>
<evidence type="ECO:0000256" key="3">
    <source>
        <dbReference type="ARBA" id="ARBA00022475"/>
    </source>
</evidence>
<dbReference type="RefSeq" id="WP_323334750.1">
    <property type="nucleotide sequence ID" value="NZ_JAYFSI010000013.1"/>
</dbReference>
<comment type="subcellular location">
    <subcellularLocation>
        <location evidence="1">Cell membrane</location>
        <topology evidence="1">Multi-pass membrane protein</topology>
    </subcellularLocation>
</comment>
<organism evidence="9 10">
    <name type="scientific">Amycolatopsis heterodermiae</name>
    <dbReference type="NCBI Taxonomy" id="3110235"/>
    <lineage>
        <taxon>Bacteria</taxon>
        <taxon>Bacillati</taxon>
        <taxon>Actinomycetota</taxon>
        <taxon>Actinomycetes</taxon>
        <taxon>Pseudonocardiales</taxon>
        <taxon>Pseudonocardiaceae</taxon>
        <taxon>Amycolatopsis</taxon>
    </lineage>
</organism>
<dbReference type="Pfam" id="PF07690">
    <property type="entry name" value="MFS_1"/>
    <property type="match status" value="1"/>
</dbReference>
<feature type="transmembrane region" description="Helical" evidence="7">
    <location>
        <begin position="12"/>
        <end position="34"/>
    </location>
</feature>
<feature type="transmembrane region" description="Helical" evidence="7">
    <location>
        <begin position="196"/>
        <end position="215"/>
    </location>
</feature>
<feature type="transmembrane region" description="Helical" evidence="7">
    <location>
        <begin position="499"/>
        <end position="518"/>
    </location>
</feature>
<feature type="transmembrane region" description="Helical" evidence="7">
    <location>
        <begin position="165"/>
        <end position="184"/>
    </location>
</feature>
<dbReference type="PRINTS" id="PR01036">
    <property type="entry name" value="TCRTETB"/>
</dbReference>
<dbReference type="InterPro" id="IPR020846">
    <property type="entry name" value="MFS_dom"/>
</dbReference>
<evidence type="ECO:0000313" key="10">
    <source>
        <dbReference type="Proteomes" id="UP001304298"/>
    </source>
</evidence>
<keyword evidence="3" id="KW-1003">Cell membrane</keyword>
<gene>
    <name evidence="9" type="ORF">VA596_40695</name>
</gene>